<proteinExistence type="predicted"/>
<dbReference type="EMBL" id="KI925462">
    <property type="protein sequence ID" value="ETW78320.1"/>
    <property type="molecule type" value="Genomic_DNA"/>
</dbReference>
<sequence length="51" mass="6134">MRQQCNISLLLPPLSHPPSGSMFRLRRWWRGTWARVRLVESRFAVVLESRR</sequence>
<name>W4JZ23_HETIT</name>
<dbReference type="RefSeq" id="XP_009550299.1">
    <property type="nucleotide sequence ID" value="XM_009552004.1"/>
</dbReference>
<protein>
    <submittedName>
        <fullName evidence="1">Uncharacterized protein</fullName>
    </submittedName>
</protein>
<dbReference type="GeneID" id="20667986"/>
<dbReference type="AlphaFoldDB" id="W4JZ23"/>
<accession>W4JZ23</accession>
<dbReference type="HOGENOM" id="CLU_3106643_0_0_1"/>
<reference evidence="1 2" key="1">
    <citation type="journal article" date="2012" name="New Phytol.">
        <title>Insight into trade-off between wood decay and parasitism from the genome of a fungal forest pathogen.</title>
        <authorList>
            <person name="Olson A."/>
            <person name="Aerts A."/>
            <person name="Asiegbu F."/>
            <person name="Belbahri L."/>
            <person name="Bouzid O."/>
            <person name="Broberg A."/>
            <person name="Canback B."/>
            <person name="Coutinho P.M."/>
            <person name="Cullen D."/>
            <person name="Dalman K."/>
            <person name="Deflorio G."/>
            <person name="van Diepen L.T."/>
            <person name="Dunand C."/>
            <person name="Duplessis S."/>
            <person name="Durling M."/>
            <person name="Gonthier P."/>
            <person name="Grimwood J."/>
            <person name="Fossdal C.G."/>
            <person name="Hansson D."/>
            <person name="Henrissat B."/>
            <person name="Hietala A."/>
            <person name="Himmelstrand K."/>
            <person name="Hoffmeister D."/>
            <person name="Hogberg N."/>
            <person name="James T.Y."/>
            <person name="Karlsson M."/>
            <person name="Kohler A."/>
            <person name="Kues U."/>
            <person name="Lee Y.H."/>
            <person name="Lin Y.C."/>
            <person name="Lind M."/>
            <person name="Lindquist E."/>
            <person name="Lombard V."/>
            <person name="Lucas S."/>
            <person name="Lunden K."/>
            <person name="Morin E."/>
            <person name="Murat C."/>
            <person name="Park J."/>
            <person name="Raffaello T."/>
            <person name="Rouze P."/>
            <person name="Salamov A."/>
            <person name="Schmutz J."/>
            <person name="Solheim H."/>
            <person name="Stahlberg J."/>
            <person name="Velez H."/>
            <person name="de Vries R.P."/>
            <person name="Wiebenga A."/>
            <person name="Woodward S."/>
            <person name="Yakovlev I."/>
            <person name="Garbelotto M."/>
            <person name="Martin F."/>
            <person name="Grigoriev I.V."/>
            <person name="Stenlid J."/>
        </authorList>
    </citation>
    <scope>NUCLEOTIDE SEQUENCE [LARGE SCALE GENOMIC DNA]</scope>
    <source>
        <strain evidence="1 2">TC 32-1</strain>
    </source>
</reference>
<evidence type="ECO:0000313" key="1">
    <source>
        <dbReference type="EMBL" id="ETW78320.1"/>
    </source>
</evidence>
<evidence type="ECO:0000313" key="2">
    <source>
        <dbReference type="Proteomes" id="UP000030671"/>
    </source>
</evidence>
<dbReference type="InParanoid" id="W4JZ23"/>
<keyword evidence="2" id="KW-1185">Reference proteome</keyword>
<dbReference type="Proteomes" id="UP000030671">
    <property type="component" value="Unassembled WGS sequence"/>
</dbReference>
<gene>
    <name evidence="1" type="ORF">HETIRDRAFT_165508</name>
</gene>
<organism evidence="1 2">
    <name type="scientific">Heterobasidion irregulare (strain TC 32-1)</name>
    <dbReference type="NCBI Taxonomy" id="747525"/>
    <lineage>
        <taxon>Eukaryota</taxon>
        <taxon>Fungi</taxon>
        <taxon>Dikarya</taxon>
        <taxon>Basidiomycota</taxon>
        <taxon>Agaricomycotina</taxon>
        <taxon>Agaricomycetes</taxon>
        <taxon>Russulales</taxon>
        <taxon>Bondarzewiaceae</taxon>
        <taxon>Heterobasidion</taxon>
        <taxon>Heterobasidion annosum species complex</taxon>
    </lineage>
</organism>
<dbReference type="KEGG" id="hir:HETIRDRAFT_165508"/>